<evidence type="ECO:0000313" key="2">
    <source>
        <dbReference type="Proteomes" id="UP001595897"/>
    </source>
</evidence>
<proteinExistence type="predicted"/>
<keyword evidence="2" id="KW-1185">Reference proteome</keyword>
<reference evidence="2" key="1">
    <citation type="journal article" date="2019" name="Int. J. Syst. Evol. Microbiol.">
        <title>The Global Catalogue of Microorganisms (GCM) 10K type strain sequencing project: providing services to taxonomists for standard genome sequencing and annotation.</title>
        <authorList>
            <consortium name="The Broad Institute Genomics Platform"/>
            <consortium name="The Broad Institute Genome Sequencing Center for Infectious Disease"/>
            <person name="Wu L."/>
            <person name="Ma J."/>
        </authorList>
    </citation>
    <scope>NUCLEOTIDE SEQUENCE [LARGE SCALE GENOMIC DNA]</scope>
    <source>
        <strain evidence="2">KACC 12507</strain>
    </source>
</reference>
<accession>A0ABV9LXZ4</accession>
<dbReference type="EMBL" id="JBHSGU010000002">
    <property type="protein sequence ID" value="MFC4700478.1"/>
    <property type="molecule type" value="Genomic_DNA"/>
</dbReference>
<gene>
    <name evidence="1" type="ORF">ACFO4O_09935</name>
</gene>
<organism evidence="1 2">
    <name type="scientific">Glaciecola siphonariae</name>
    <dbReference type="NCBI Taxonomy" id="521012"/>
    <lineage>
        <taxon>Bacteria</taxon>
        <taxon>Pseudomonadati</taxon>
        <taxon>Pseudomonadota</taxon>
        <taxon>Gammaproteobacteria</taxon>
        <taxon>Alteromonadales</taxon>
        <taxon>Alteromonadaceae</taxon>
        <taxon>Glaciecola</taxon>
    </lineage>
</organism>
<comment type="caution">
    <text evidence="1">The sequence shown here is derived from an EMBL/GenBank/DDBJ whole genome shotgun (WGS) entry which is preliminary data.</text>
</comment>
<evidence type="ECO:0008006" key="3">
    <source>
        <dbReference type="Google" id="ProtNLM"/>
    </source>
</evidence>
<evidence type="ECO:0000313" key="1">
    <source>
        <dbReference type="EMBL" id="MFC4700478.1"/>
    </source>
</evidence>
<name>A0ABV9LXZ4_9ALTE</name>
<protein>
    <recommendedName>
        <fullName evidence="3">Chemotaxis protein</fullName>
    </recommendedName>
</protein>
<sequence length="426" mass="46019">MRKTFTALGLAAALILLLFILLFDLSPSVDVASSKQVDKADSVNALLEQITVVVRERNAPHQLSVKLEQAHSLAGFLQRAHAQAKADVAFEQNKALLQLSYQFTTFVTNLYLNLEVQVLNGKGVNLAYVKIGSISIPGGLALKLTQWLANTYTDSEVATEAIALVKEVDITPQRALLDLAPSATFFLALKSIRTGEDDPRTVLLKRQLVHYLRFLDALEQAPLNAANHSLSAYLHPLMQEAQRLSISSDAVLQNEAALLALAIYAGNYRFSRMVGQLDIEVADIPTSKRAPVLAARQDLSLHFLYSAAIKLLSEQDISIAVGEFKELMDRGAGGSGYSFADLAADLSGAHLAALAVNPQYASHVQSVLSANASEQAFFPSVDGLDEGLNAQAFASKYQAVDSVAYQQAVDVINQRIGELDVSNLSP</sequence>
<dbReference type="RefSeq" id="WP_382407920.1">
    <property type="nucleotide sequence ID" value="NZ_JBHSGU010000002.1"/>
</dbReference>
<dbReference type="Proteomes" id="UP001595897">
    <property type="component" value="Unassembled WGS sequence"/>
</dbReference>